<evidence type="ECO:0000313" key="2">
    <source>
        <dbReference type="Proteomes" id="UP001164250"/>
    </source>
</evidence>
<accession>A0ACC1BN64</accession>
<name>A0ACC1BN64_9ROSI</name>
<evidence type="ECO:0000313" key="1">
    <source>
        <dbReference type="EMBL" id="KAJ0100297.1"/>
    </source>
</evidence>
<dbReference type="Proteomes" id="UP001164250">
    <property type="component" value="Chromosome 4"/>
</dbReference>
<gene>
    <name evidence="1" type="ORF">Patl1_20562</name>
</gene>
<comment type="caution">
    <text evidence="1">The sequence shown here is derived from an EMBL/GenBank/DDBJ whole genome shotgun (WGS) entry which is preliminary data.</text>
</comment>
<keyword evidence="2" id="KW-1185">Reference proteome</keyword>
<protein>
    <submittedName>
        <fullName evidence="1">Uncharacterized protein</fullName>
    </submittedName>
</protein>
<sequence length="613" mass="67753">MGTLAEFSSADSRLPWLWIIEYLAGFKQVETSIIHDLVEMVPDLPEELAKNMREMVALRCLEDLFGASNGHANDGLSEMVEKVGFSLSESCEDVLQHILQKSSALDRQRAGPELLKWDVHPFIMHKRTSIPKCALGQLKDAILGGISPLTASLMESSGLMRVNENGGTCIDNVDHNERTWRVDGTGTDAQTMAKNANLIPPTCENGNEPAGDNSRNTSLLPSKSIRDESNDLAAENVAGHKFITKTRTSTDASSLRAQRMDSADESKGQIGEDEMSSDNVEYHNEMIDVAKKNNHFLIAQCSLDNDSLEATDRTEHNLCVKCNKDGQLLVCSTTSCPLVVHENCLGSPAYFDKKGKFYCPFCAYSTAISEYLEAKKKTSLARKELAVFMCMELVQHPEKLAKRLPRKVHSHSTHNGDVEICENGHLGGQEHNQVKQDVQDVHDVSDRLCQESIGNGQQSEPSALLSIGNLPCREEAANAISETVCVPNGEKAGEENLVKECPSLRVLEGQQIQAPANHSSNSDDLTSISSDDTSVDEREAEGGIPKEDFQQVNNILQEKPVFALNIDGDHTSESENEFSNYCIRFRRRERQLSFSSSMVPVYLFMPFPVVDFV</sequence>
<dbReference type="EMBL" id="CM047900">
    <property type="protein sequence ID" value="KAJ0100297.1"/>
    <property type="molecule type" value="Genomic_DNA"/>
</dbReference>
<reference evidence="2" key="1">
    <citation type="journal article" date="2023" name="G3 (Bethesda)">
        <title>Genome assembly and association tests identify interacting loci associated with vigor, precocity, and sex in interspecific pistachio rootstocks.</title>
        <authorList>
            <person name="Palmer W."/>
            <person name="Jacygrad E."/>
            <person name="Sagayaradj S."/>
            <person name="Cavanaugh K."/>
            <person name="Han R."/>
            <person name="Bertier L."/>
            <person name="Beede B."/>
            <person name="Kafkas S."/>
            <person name="Golino D."/>
            <person name="Preece J."/>
            <person name="Michelmore R."/>
        </authorList>
    </citation>
    <scope>NUCLEOTIDE SEQUENCE [LARGE SCALE GENOMIC DNA]</scope>
</reference>
<organism evidence="1 2">
    <name type="scientific">Pistacia atlantica</name>
    <dbReference type="NCBI Taxonomy" id="434234"/>
    <lineage>
        <taxon>Eukaryota</taxon>
        <taxon>Viridiplantae</taxon>
        <taxon>Streptophyta</taxon>
        <taxon>Embryophyta</taxon>
        <taxon>Tracheophyta</taxon>
        <taxon>Spermatophyta</taxon>
        <taxon>Magnoliopsida</taxon>
        <taxon>eudicotyledons</taxon>
        <taxon>Gunneridae</taxon>
        <taxon>Pentapetalae</taxon>
        <taxon>rosids</taxon>
        <taxon>malvids</taxon>
        <taxon>Sapindales</taxon>
        <taxon>Anacardiaceae</taxon>
        <taxon>Pistacia</taxon>
    </lineage>
</organism>
<proteinExistence type="predicted"/>